<evidence type="ECO:0000256" key="8">
    <source>
        <dbReference type="ARBA" id="ARBA00023012"/>
    </source>
</evidence>
<evidence type="ECO:0000256" key="6">
    <source>
        <dbReference type="ARBA" id="ARBA00022777"/>
    </source>
</evidence>
<dbReference type="RefSeq" id="WP_301128214.1">
    <property type="nucleotide sequence ID" value="NZ_JAUHPV010000004.1"/>
</dbReference>
<keyword evidence="9" id="KW-0472">Membrane</keyword>
<evidence type="ECO:0000259" key="10">
    <source>
        <dbReference type="Pfam" id="PF07730"/>
    </source>
</evidence>
<sequence length="414" mass="44111">MTPRALLQHLSRVADRGSVRVGSPTRTEHIVTALTFGALIAAAGYTRVVNETPLPPLAWIVMASCVTVATRTRVPKASVLASAAIDLTYIVITALSLTQAGEPLYASKFGPAPIATIMTTAALAYRAQHMVTWTLAGTAAIAVGGATAIVATPEYAGEAILFCNMILFAAVPGSIAMTRAEKRRANLRERADLEHRAAIAERLRIARELHDTLAHNLTLVNAQASVAEYLLELDPQRAAKALQQISHHSSEALADVRSTVGLLRYGDATSAPHDDPTTPPTPSLAMLDSLVDTHRGIGARIDCSVEGTRPAEVPSLVDATGYRIIQECLTNASKHAPGAPVRVSIRWHPDEVRVHVANRLSREEGSPTTGSRQGLLGMEERVRALKGTLAAGRVENSFSVEATLPIAPTRKVEL</sequence>
<keyword evidence="12" id="KW-1185">Reference proteome</keyword>
<evidence type="ECO:0000256" key="2">
    <source>
        <dbReference type="ARBA" id="ARBA00012438"/>
    </source>
</evidence>
<feature type="transmembrane region" description="Helical" evidence="9">
    <location>
        <begin position="159"/>
        <end position="178"/>
    </location>
</feature>
<dbReference type="InterPro" id="IPR036890">
    <property type="entry name" value="HATPase_C_sf"/>
</dbReference>
<dbReference type="Proteomes" id="UP001172738">
    <property type="component" value="Unassembled WGS sequence"/>
</dbReference>
<keyword evidence="8" id="KW-0902">Two-component regulatory system</keyword>
<keyword evidence="6 11" id="KW-0418">Kinase</keyword>
<evidence type="ECO:0000313" key="11">
    <source>
        <dbReference type="EMBL" id="MDN4473060.1"/>
    </source>
</evidence>
<dbReference type="PANTHER" id="PTHR24421">
    <property type="entry name" value="NITRATE/NITRITE SENSOR PROTEIN NARX-RELATED"/>
    <property type="match status" value="1"/>
</dbReference>
<dbReference type="GO" id="GO:0016301">
    <property type="term" value="F:kinase activity"/>
    <property type="evidence" value="ECO:0007669"/>
    <property type="project" value="UniProtKB-KW"/>
</dbReference>
<gene>
    <name evidence="11" type="ORF">QQX04_08675</name>
</gene>
<reference evidence="11" key="1">
    <citation type="submission" date="2023-06" db="EMBL/GenBank/DDBJ databases">
        <title>SYSU T00b26.</title>
        <authorList>
            <person name="Gao L."/>
            <person name="Fang B.-Z."/>
            <person name="Li W.-J."/>
        </authorList>
    </citation>
    <scope>NUCLEOTIDE SEQUENCE</scope>
    <source>
        <strain evidence="11">SYSU T00b26</strain>
    </source>
</reference>
<dbReference type="PANTHER" id="PTHR24421:SF10">
    <property type="entry name" value="NITRATE_NITRITE SENSOR PROTEIN NARQ"/>
    <property type="match status" value="1"/>
</dbReference>
<comment type="catalytic activity">
    <reaction evidence="1">
        <text>ATP + protein L-histidine = ADP + protein N-phospho-L-histidine.</text>
        <dbReference type="EC" id="2.7.13.3"/>
    </reaction>
</comment>
<dbReference type="EC" id="2.7.13.3" evidence="2"/>
<evidence type="ECO:0000256" key="1">
    <source>
        <dbReference type="ARBA" id="ARBA00000085"/>
    </source>
</evidence>
<dbReference type="Gene3D" id="3.30.565.10">
    <property type="entry name" value="Histidine kinase-like ATPase, C-terminal domain"/>
    <property type="match status" value="1"/>
</dbReference>
<dbReference type="SUPFAM" id="SSF55874">
    <property type="entry name" value="ATPase domain of HSP90 chaperone/DNA topoisomerase II/histidine kinase"/>
    <property type="match status" value="1"/>
</dbReference>
<feature type="domain" description="Signal transduction histidine kinase subgroup 3 dimerisation and phosphoacceptor" evidence="10">
    <location>
        <begin position="201"/>
        <end position="264"/>
    </location>
</feature>
<name>A0ABT8G1Q6_9MICO</name>
<evidence type="ECO:0000256" key="5">
    <source>
        <dbReference type="ARBA" id="ARBA00022741"/>
    </source>
</evidence>
<proteinExistence type="predicted"/>
<evidence type="ECO:0000256" key="4">
    <source>
        <dbReference type="ARBA" id="ARBA00022679"/>
    </source>
</evidence>
<evidence type="ECO:0000313" key="12">
    <source>
        <dbReference type="Proteomes" id="UP001172738"/>
    </source>
</evidence>
<evidence type="ECO:0000256" key="3">
    <source>
        <dbReference type="ARBA" id="ARBA00022553"/>
    </source>
</evidence>
<comment type="caution">
    <text evidence="11">The sequence shown here is derived from an EMBL/GenBank/DDBJ whole genome shotgun (WGS) entry which is preliminary data.</text>
</comment>
<dbReference type="CDD" id="cd16917">
    <property type="entry name" value="HATPase_UhpB-NarQ-NarX-like"/>
    <property type="match status" value="1"/>
</dbReference>
<keyword evidence="4" id="KW-0808">Transferase</keyword>
<keyword evidence="9" id="KW-1133">Transmembrane helix</keyword>
<dbReference type="Pfam" id="PF07730">
    <property type="entry name" value="HisKA_3"/>
    <property type="match status" value="1"/>
</dbReference>
<dbReference type="EMBL" id="JAUHPV010000004">
    <property type="protein sequence ID" value="MDN4473060.1"/>
    <property type="molecule type" value="Genomic_DNA"/>
</dbReference>
<feature type="transmembrane region" description="Helical" evidence="9">
    <location>
        <begin position="77"/>
        <end position="97"/>
    </location>
</feature>
<keyword evidence="5" id="KW-0547">Nucleotide-binding</keyword>
<dbReference type="Gene3D" id="1.20.5.1930">
    <property type="match status" value="1"/>
</dbReference>
<evidence type="ECO:0000256" key="7">
    <source>
        <dbReference type="ARBA" id="ARBA00022840"/>
    </source>
</evidence>
<keyword evidence="3" id="KW-0597">Phosphoprotein</keyword>
<protein>
    <recommendedName>
        <fullName evidence="2">histidine kinase</fullName>
        <ecNumber evidence="2">2.7.13.3</ecNumber>
    </recommendedName>
</protein>
<organism evidence="11 12">
    <name type="scientific">Demequina zhanjiangensis</name>
    <dbReference type="NCBI Taxonomy" id="3051659"/>
    <lineage>
        <taxon>Bacteria</taxon>
        <taxon>Bacillati</taxon>
        <taxon>Actinomycetota</taxon>
        <taxon>Actinomycetes</taxon>
        <taxon>Micrococcales</taxon>
        <taxon>Demequinaceae</taxon>
        <taxon>Demequina</taxon>
    </lineage>
</organism>
<accession>A0ABT8G1Q6</accession>
<keyword evidence="7" id="KW-0067">ATP-binding</keyword>
<feature type="transmembrane region" description="Helical" evidence="9">
    <location>
        <begin position="132"/>
        <end position="153"/>
    </location>
</feature>
<dbReference type="InterPro" id="IPR011712">
    <property type="entry name" value="Sig_transdc_His_kin_sub3_dim/P"/>
</dbReference>
<dbReference type="InterPro" id="IPR050482">
    <property type="entry name" value="Sensor_HK_TwoCompSys"/>
</dbReference>
<evidence type="ECO:0000256" key="9">
    <source>
        <dbReference type="SAM" id="Phobius"/>
    </source>
</evidence>
<keyword evidence="9" id="KW-0812">Transmembrane</keyword>